<accession>A0A432WAL1</accession>
<organism evidence="1 2">
    <name type="scientific">Aliidiomarina minuta</name>
    <dbReference type="NCBI Taxonomy" id="880057"/>
    <lineage>
        <taxon>Bacteria</taxon>
        <taxon>Pseudomonadati</taxon>
        <taxon>Pseudomonadota</taxon>
        <taxon>Gammaproteobacteria</taxon>
        <taxon>Alteromonadales</taxon>
        <taxon>Idiomarinaceae</taxon>
        <taxon>Aliidiomarina</taxon>
    </lineage>
</organism>
<dbReference type="Proteomes" id="UP000288293">
    <property type="component" value="Unassembled WGS sequence"/>
</dbReference>
<comment type="caution">
    <text evidence="1">The sequence shown here is derived from an EMBL/GenBank/DDBJ whole genome shotgun (WGS) entry which is preliminary data.</text>
</comment>
<sequence>MAAAGTLALGACTPAAENPQDAFFNTLKEHCGNAYAGEVTIGDEEADAEWIDSDIIIEVRECDDNRIRIPLHVGDDHSRTWIISRTDMELELKHDHRLEDGSHDPLTMYGGSTFTPGTATSQSFPADEYSKQLFSELGYSASIDNTWWVEFPDADTLRYRLVRDDREFQVDIDLSETVEAPQAPWGWEDNYRYE</sequence>
<name>A0A432WAL1_9GAMM</name>
<dbReference type="AlphaFoldDB" id="A0A432WAL1"/>
<dbReference type="EMBL" id="PIPL01000001">
    <property type="protein sequence ID" value="RUO27154.1"/>
    <property type="molecule type" value="Genomic_DNA"/>
</dbReference>
<gene>
    <name evidence="1" type="ORF">CWE09_09065</name>
</gene>
<proteinExistence type="predicted"/>
<evidence type="ECO:0000313" key="2">
    <source>
        <dbReference type="Proteomes" id="UP000288293"/>
    </source>
</evidence>
<dbReference type="OrthoDB" id="1524207at2"/>
<evidence type="ECO:0000313" key="1">
    <source>
        <dbReference type="EMBL" id="RUO27154.1"/>
    </source>
</evidence>
<keyword evidence="2" id="KW-1185">Reference proteome</keyword>
<protein>
    <submittedName>
        <fullName evidence="1">Uncharacterized protein</fullName>
    </submittedName>
</protein>
<reference evidence="1 2" key="1">
    <citation type="journal article" date="2011" name="Front. Microbiol.">
        <title>Genomic signatures of strain selection and enhancement in Bacillus atrophaeus var. globigii, a historical biowarfare simulant.</title>
        <authorList>
            <person name="Gibbons H.S."/>
            <person name="Broomall S.M."/>
            <person name="McNew L.A."/>
            <person name="Daligault H."/>
            <person name="Chapman C."/>
            <person name="Bruce D."/>
            <person name="Karavis M."/>
            <person name="Krepps M."/>
            <person name="McGregor P.A."/>
            <person name="Hong C."/>
            <person name="Park K.H."/>
            <person name="Akmal A."/>
            <person name="Feldman A."/>
            <person name="Lin J.S."/>
            <person name="Chang W.E."/>
            <person name="Higgs B.W."/>
            <person name="Demirev P."/>
            <person name="Lindquist J."/>
            <person name="Liem A."/>
            <person name="Fochler E."/>
            <person name="Read T.D."/>
            <person name="Tapia R."/>
            <person name="Johnson S."/>
            <person name="Bishop-Lilly K.A."/>
            <person name="Detter C."/>
            <person name="Han C."/>
            <person name="Sozhamannan S."/>
            <person name="Rosenzweig C.N."/>
            <person name="Skowronski E.W."/>
        </authorList>
    </citation>
    <scope>NUCLEOTIDE SEQUENCE [LARGE SCALE GENOMIC DNA]</scope>
    <source>
        <strain evidence="1 2">MLST1</strain>
    </source>
</reference>